<dbReference type="PANTHER" id="PTHR30373:SF2">
    <property type="entry name" value="UPF0603 PROTEIN YGCG"/>
    <property type="match status" value="1"/>
</dbReference>
<reference evidence="4 5" key="1">
    <citation type="submission" date="2018-03" db="EMBL/GenBank/DDBJ databases">
        <title>Genome sequence of Lactococcus lactis strain 14B4 from almond drupe.</title>
        <authorList>
            <person name="Tran T.D."/>
            <person name="McGarvey J.A."/>
            <person name="Huynh S."/>
            <person name="Parker C.T."/>
        </authorList>
    </citation>
    <scope>NUCLEOTIDE SEQUENCE [LARGE SCALE GENOMIC DNA]</scope>
    <source>
        <strain evidence="4 5">14B4</strain>
        <plasmid evidence="5">Plasmid p14b4</plasmid>
    </source>
</reference>
<dbReference type="GeneID" id="89634682"/>
<evidence type="ECO:0000313" key="4">
    <source>
        <dbReference type="EMBL" id="AWN67104.1"/>
    </source>
</evidence>
<dbReference type="Pfam" id="PF04536">
    <property type="entry name" value="TPM_phosphatase"/>
    <property type="match status" value="1"/>
</dbReference>
<keyword evidence="2" id="KW-0812">Transmembrane</keyword>
<feature type="compositionally biased region" description="Low complexity" evidence="1">
    <location>
        <begin position="449"/>
        <end position="474"/>
    </location>
</feature>
<dbReference type="Proteomes" id="UP000245919">
    <property type="component" value="Plasmid p14B4"/>
</dbReference>
<dbReference type="Gene3D" id="3.10.310.50">
    <property type="match status" value="1"/>
</dbReference>
<dbReference type="PANTHER" id="PTHR30373">
    <property type="entry name" value="UPF0603 PROTEIN YGCG"/>
    <property type="match status" value="1"/>
</dbReference>
<accession>A0A2Z3KNJ4</accession>
<organism evidence="4 5">
    <name type="scientific">Lactococcus lactis subsp. lactis</name>
    <name type="common">Streptococcus lactis</name>
    <dbReference type="NCBI Taxonomy" id="1360"/>
    <lineage>
        <taxon>Bacteria</taxon>
        <taxon>Bacillati</taxon>
        <taxon>Bacillota</taxon>
        <taxon>Bacilli</taxon>
        <taxon>Lactobacillales</taxon>
        <taxon>Streptococcaceae</taxon>
        <taxon>Lactococcus</taxon>
    </lineage>
</organism>
<geneLocation type="plasmid" evidence="5">
    <name>p14b4</name>
</geneLocation>
<feature type="region of interest" description="Disordered" evidence="1">
    <location>
        <begin position="449"/>
        <end position="492"/>
    </location>
</feature>
<feature type="transmembrane region" description="Helical" evidence="2">
    <location>
        <begin position="231"/>
        <end position="257"/>
    </location>
</feature>
<proteinExistence type="predicted"/>
<keyword evidence="2" id="KW-1133">Transmembrane helix</keyword>
<dbReference type="RefSeq" id="WP_109991446.1">
    <property type="nucleotide sequence ID" value="NZ_CP028161.1"/>
</dbReference>
<evidence type="ECO:0000313" key="5">
    <source>
        <dbReference type="Proteomes" id="UP000245919"/>
    </source>
</evidence>
<evidence type="ECO:0000259" key="3">
    <source>
        <dbReference type="Pfam" id="PF04536"/>
    </source>
</evidence>
<feature type="domain" description="TPM" evidence="3">
    <location>
        <begin position="59"/>
        <end position="187"/>
    </location>
</feature>
<evidence type="ECO:0000256" key="1">
    <source>
        <dbReference type="SAM" id="MobiDB-lite"/>
    </source>
</evidence>
<gene>
    <name evidence="4" type="ORF">LL14B4_12930</name>
</gene>
<sequence length="492" mass="55249">MMKKYLKVVMILATFLVVSVFSLNPKEIKADTSALRTIQSVTSSPDSNQQNYIQQSANYQVLSKSEITTLNTALNQFSQSTDKKTGELLNAQFAVCVVDRLNGASIEDYSQNLFNTKQIGDKAHNKGILLVVAIEDKQYRVQLGDGWKGTVLNQDNIQDYVFGDSLTEMLRSENYDGAISQMVQRTIGIAGQEVTLAQPLQSYADAYQSIKVQEAIERSEYQKQLGDMVSILSHTIAIGFGILLGTFAIYAIAKAVIEAIAIKKYKKVKEILDVDLSFNEDLEFLPNSVESLAHEFSDQFMKPTEENIKVFLKEKADRLREKQARKMAQEKREKTAKNFMNNELKSYKNLPVSYYEIIKAFLKTDLEPTEEDMRLFIQNFVHNYELLQKQEKAEYYKLDQQALKLTTKTPKTFYGDNIFEQLVMFNLLTSSFRSQAWFSSPEYKAESHSSISSSHTSSSFDTNSSSSSSSSGWSDFGGGGGFSGGDGASGGW</sequence>
<feature type="compositionally biased region" description="Gly residues" evidence="1">
    <location>
        <begin position="475"/>
        <end position="492"/>
    </location>
</feature>
<keyword evidence="4" id="KW-0614">Plasmid</keyword>
<dbReference type="EMBL" id="CP028161">
    <property type="protein sequence ID" value="AWN67104.1"/>
    <property type="molecule type" value="Genomic_DNA"/>
</dbReference>
<protein>
    <recommendedName>
        <fullName evidence="3">TPM domain-containing protein</fullName>
    </recommendedName>
</protein>
<dbReference type="AlphaFoldDB" id="A0A2Z3KNJ4"/>
<keyword evidence="2" id="KW-0472">Membrane</keyword>
<evidence type="ECO:0000256" key="2">
    <source>
        <dbReference type="SAM" id="Phobius"/>
    </source>
</evidence>
<dbReference type="InterPro" id="IPR007621">
    <property type="entry name" value="TPM_dom"/>
</dbReference>
<name>A0A2Z3KNJ4_LACLL</name>